<gene>
    <name evidence="2" type="ORF">RCL2_000411200</name>
</gene>
<dbReference type="EMBL" id="BLAL01000025">
    <property type="protein sequence ID" value="GES76719.1"/>
    <property type="molecule type" value="Genomic_DNA"/>
</dbReference>
<feature type="transmembrane region" description="Helical" evidence="1">
    <location>
        <begin position="43"/>
        <end position="63"/>
    </location>
</feature>
<name>A0A8H3KXH0_9GLOM</name>
<proteinExistence type="predicted"/>
<sequence>MGKNETSRGMVIFSVSFYIVTALIMVFVNKWVLNKVSLPFTLLWFQVIVAVILLHLTNLFGILQLPIIEKQKCIGLLPLILINILGLSFNTICLQYVDASFYQVARALVLPFTYVWDFLWEFHQKD</sequence>
<evidence type="ECO:0000256" key="1">
    <source>
        <dbReference type="SAM" id="Phobius"/>
    </source>
</evidence>
<comment type="caution">
    <text evidence="2">The sequence shown here is derived from an EMBL/GenBank/DDBJ whole genome shotgun (WGS) entry which is preliminary data.</text>
</comment>
<protein>
    <submittedName>
        <fullName evidence="2">DUF250 domain contaning protein</fullName>
    </submittedName>
</protein>
<feature type="transmembrane region" description="Helical" evidence="1">
    <location>
        <begin position="75"/>
        <end position="97"/>
    </location>
</feature>
<keyword evidence="1" id="KW-0472">Membrane</keyword>
<keyword evidence="1" id="KW-0812">Transmembrane</keyword>
<feature type="transmembrane region" description="Helical" evidence="1">
    <location>
        <begin position="12"/>
        <end position="31"/>
    </location>
</feature>
<keyword evidence="1" id="KW-1133">Transmembrane helix</keyword>
<dbReference type="OrthoDB" id="5547497at2759"/>
<dbReference type="Proteomes" id="UP000615446">
    <property type="component" value="Unassembled WGS sequence"/>
</dbReference>
<reference evidence="2" key="1">
    <citation type="submission" date="2019-10" db="EMBL/GenBank/DDBJ databases">
        <title>Conservation and host-specific expression of non-tandemly repeated heterogenous ribosome RNA gene in arbuscular mycorrhizal fungi.</title>
        <authorList>
            <person name="Maeda T."/>
            <person name="Kobayashi Y."/>
            <person name="Nakagawa T."/>
            <person name="Ezawa T."/>
            <person name="Yamaguchi K."/>
            <person name="Bino T."/>
            <person name="Nishimoto Y."/>
            <person name="Shigenobu S."/>
            <person name="Kawaguchi M."/>
        </authorList>
    </citation>
    <scope>NUCLEOTIDE SEQUENCE</scope>
    <source>
        <strain evidence="2">HR1</strain>
    </source>
</reference>
<evidence type="ECO:0000313" key="3">
    <source>
        <dbReference type="Proteomes" id="UP000615446"/>
    </source>
</evidence>
<evidence type="ECO:0000313" key="2">
    <source>
        <dbReference type="EMBL" id="GES76719.1"/>
    </source>
</evidence>
<dbReference type="AlphaFoldDB" id="A0A8H3KXH0"/>
<accession>A0A8H3KXH0</accession>
<organism evidence="2 3">
    <name type="scientific">Rhizophagus clarus</name>
    <dbReference type="NCBI Taxonomy" id="94130"/>
    <lineage>
        <taxon>Eukaryota</taxon>
        <taxon>Fungi</taxon>
        <taxon>Fungi incertae sedis</taxon>
        <taxon>Mucoromycota</taxon>
        <taxon>Glomeromycotina</taxon>
        <taxon>Glomeromycetes</taxon>
        <taxon>Glomerales</taxon>
        <taxon>Glomeraceae</taxon>
        <taxon>Rhizophagus</taxon>
    </lineage>
</organism>